<feature type="region of interest" description="Disordered" evidence="1">
    <location>
        <begin position="1"/>
        <end position="71"/>
    </location>
</feature>
<dbReference type="EMBL" id="KN818262">
    <property type="protein sequence ID" value="KIL63130.1"/>
    <property type="molecule type" value="Genomic_DNA"/>
</dbReference>
<feature type="compositionally biased region" description="Basic residues" evidence="1">
    <location>
        <begin position="40"/>
        <end position="51"/>
    </location>
</feature>
<accession>A0A0C2SIW3</accession>
<evidence type="ECO:0000313" key="3">
    <source>
        <dbReference type="Proteomes" id="UP000054549"/>
    </source>
</evidence>
<protein>
    <recommendedName>
        <fullName evidence="4">F-box domain-containing protein</fullName>
    </recommendedName>
</protein>
<evidence type="ECO:0000256" key="1">
    <source>
        <dbReference type="SAM" id="MobiDB-lite"/>
    </source>
</evidence>
<keyword evidence="3" id="KW-1185">Reference proteome</keyword>
<sequence length="707" mass="80883">MTEKEEHGTINSSTSASADKATGKRNKSKTLDDVQNNKTSNKHRRRPRKKSRPGDVPTLDDSAHDTKPTDPLTFLPLELLREILVGTRSTRDVLAVARCNKHLWKTLTGPPADFIWKGTRQVAVPQPLPDPPSQLSETVYAAMVFDGGLCEICEEYTKETYFSFALKFRICKQDKCREMKPERHFFKLLSGEQEPIMKQTPTIEVDNSVFDKHFNSGTKRYWPKAEKWCRTREWLKSVRDSNAGEAEVQENGELKRKHQEALKKNKEWMEFCVALRKWKETYDTKFLANKRSNEKFAKDIAKANKLNSDDLKKRTSFGALHIIRDKCLEPLTTNDFDALTATVNEELDALAQKRKVSQRDASYRTVWEAVQAYYHQLRSGGSKVVLPPFSTFRRLPTLASLLTIANSDTSESIQDILKQNGLRDVMRIELGKWESDARRNMAALLGYPDWTSGSESDADEWQKVVHPVDLATARFLCKTCTERAREHEWEIESLTFVKACSHECPQEKKGRFAMWDASTFVKDDKVRVSRIMVSSCFDGIKAIAAVKRALEVCELDEASTLWETVGKRRIKCTSCRPFSFMTFNDLVVHCHRHEDMEIASGKDEEMEATLKPLMEYLSKAGKGHSYKLKKRGEKERDVKDCGCKHCLFAEALKFPNKDAQTLLKDMRKMTINGLRSHLKAKHGYPLLSDEDVFTYSPESEACVTVTT</sequence>
<dbReference type="InParanoid" id="A0A0C2SIW3"/>
<organism evidence="2 3">
    <name type="scientific">Amanita muscaria (strain Koide BX008)</name>
    <dbReference type="NCBI Taxonomy" id="946122"/>
    <lineage>
        <taxon>Eukaryota</taxon>
        <taxon>Fungi</taxon>
        <taxon>Dikarya</taxon>
        <taxon>Basidiomycota</taxon>
        <taxon>Agaricomycotina</taxon>
        <taxon>Agaricomycetes</taxon>
        <taxon>Agaricomycetidae</taxon>
        <taxon>Agaricales</taxon>
        <taxon>Pluteineae</taxon>
        <taxon>Amanitaceae</taxon>
        <taxon>Amanita</taxon>
    </lineage>
</organism>
<dbReference type="Proteomes" id="UP000054549">
    <property type="component" value="Unassembled WGS sequence"/>
</dbReference>
<dbReference type="OrthoDB" id="3220023at2759"/>
<dbReference type="HOGENOM" id="CLU_011993_0_0_1"/>
<proteinExistence type="predicted"/>
<name>A0A0C2SIW3_AMAMK</name>
<reference evidence="2 3" key="1">
    <citation type="submission" date="2014-04" db="EMBL/GenBank/DDBJ databases">
        <title>Evolutionary Origins and Diversification of the Mycorrhizal Mutualists.</title>
        <authorList>
            <consortium name="DOE Joint Genome Institute"/>
            <consortium name="Mycorrhizal Genomics Consortium"/>
            <person name="Kohler A."/>
            <person name="Kuo A."/>
            <person name="Nagy L.G."/>
            <person name="Floudas D."/>
            <person name="Copeland A."/>
            <person name="Barry K.W."/>
            <person name="Cichocki N."/>
            <person name="Veneault-Fourrey C."/>
            <person name="LaButti K."/>
            <person name="Lindquist E.A."/>
            <person name="Lipzen A."/>
            <person name="Lundell T."/>
            <person name="Morin E."/>
            <person name="Murat C."/>
            <person name="Riley R."/>
            <person name="Ohm R."/>
            <person name="Sun H."/>
            <person name="Tunlid A."/>
            <person name="Henrissat B."/>
            <person name="Grigoriev I.V."/>
            <person name="Hibbett D.S."/>
            <person name="Martin F."/>
        </authorList>
    </citation>
    <scope>NUCLEOTIDE SEQUENCE [LARGE SCALE GENOMIC DNA]</scope>
    <source>
        <strain evidence="2 3">Koide BX008</strain>
    </source>
</reference>
<dbReference type="AlphaFoldDB" id="A0A0C2SIW3"/>
<gene>
    <name evidence="2" type="ORF">M378DRAFT_728847</name>
</gene>
<evidence type="ECO:0000313" key="2">
    <source>
        <dbReference type="EMBL" id="KIL63130.1"/>
    </source>
</evidence>
<evidence type="ECO:0008006" key="4">
    <source>
        <dbReference type="Google" id="ProtNLM"/>
    </source>
</evidence>